<reference evidence="4" key="2">
    <citation type="journal article" date="2024" name="Plant">
        <title>Genomic evolution and insights into agronomic trait innovations of Sesamum species.</title>
        <authorList>
            <person name="Miao H."/>
            <person name="Wang L."/>
            <person name="Qu L."/>
            <person name="Liu H."/>
            <person name="Sun Y."/>
            <person name="Le M."/>
            <person name="Wang Q."/>
            <person name="Wei S."/>
            <person name="Zheng Y."/>
            <person name="Lin W."/>
            <person name="Duan Y."/>
            <person name="Cao H."/>
            <person name="Xiong S."/>
            <person name="Wang X."/>
            <person name="Wei L."/>
            <person name="Li C."/>
            <person name="Ma Q."/>
            <person name="Ju M."/>
            <person name="Zhao R."/>
            <person name="Li G."/>
            <person name="Mu C."/>
            <person name="Tian Q."/>
            <person name="Mei H."/>
            <person name="Zhang T."/>
            <person name="Gao T."/>
            <person name="Zhang H."/>
        </authorList>
    </citation>
    <scope>NUCLEOTIDE SEQUENCE</scope>
    <source>
        <strain evidence="4">KEN1</strain>
    </source>
</reference>
<protein>
    <recommendedName>
        <fullName evidence="5">Reverse transcriptase</fullName>
    </recommendedName>
</protein>
<dbReference type="InterPro" id="IPR000477">
    <property type="entry name" value="RT_dom"/>
</dbReference>
<gene>
    <name evidence="4" type="ORF">Slati_2380000</name>
</gene>
<feature type="domain" description="Reverse transcriptase" evidence="1">
    <location>
        <begin position="445"/>
        <end position="537"/>
    </location>
</feature>
<accession>A0AAW2WB35</accession>
<evidence type="ECO:0000259" key="1">
    <source>
        <dbReference type="Pfam" id="PF00078"/>
    </source>
</evidence>
<dbReference type="Gene3D" id="3.30.420.10">
    <property type="entry name" value="Ribonuclease H-like superfamily/Ribonuclease H"/>
    <property type="match status" value="1"/>
</dbReference>
<dbReference type="InterPro" id="IPR036691">
    <property type="entry name" value="Endo/exonu/phosph_ase_sf"/>
</dbReference>
<dbReference type="InterPro" id="IPR002156">
    <property type="entry name" value="RNaseH_domain"/>
</dbReference>
<dbReference type="Gene3D" id="3.60.10.10">
    <property type="entry name" value="Endonuclease/exonuclease/phosphatase"/>
    <property type="match status" value="1"/>
</dbReference>
<dbReference type="CDD" id="cd06222">
    <property type="entry name" value="RNase_H_like"/>
    <property type="match status" value="1"/>
</dbReference>
<dbReference type="PANTHER" id="PTHR33710:SF71">
    <property type="entry name" value="ENDONUCLEASE_EXONUCLEASE_PHOSPHATASE DOMAIN-CONTAINING PROTEIN"/>
    <property type="match status" value="1"/>
</dbReference>
<dbReference type="InterPro" id="IPR012337">
    <property type="entry name" value="RNaseH-like_sf"/>
</dbReference>
<dbReference type="GO" id="GO:0003676">
    <property type="term" value="F:nucleic acid binding"/>
    <property type="evidence" value="ECO:0007669"/>
    <property type="project" value="InterPro"/>
</dbReference>
<dbReference type="Pfam" id="PF13456">
    <property type="entry name" value="RVT_3"/>
    <property type="match status" value="1"/>
</dbReference>
<dbReference type="PANTHER" id="PTHR33710">
    <property type="entry name" value="BNAC02G09200D PROTEIN"/>
    <property type="match status" value="1"/>
</dbReference>
<dbReference type="InterPro" id="IPR036397">
    <property type="entry name" value="RNaseH_sf"/>
</dbReference>
<dbReference type="Pfam" id="PF13966">
    <property type="entry name" value="zf-RVT"/>
    <property type="match status" value="1"/>
</dbReference>
<name>A0AAW2WB35_9LAMI</name>
<feature type="domain" description="RNase H type-1" evidence="2">
    <location>
        <begin position="879"/>
        <end position="999"/>
    </location>
</feature>
<reference evidence="4" key="1">
    <citation type="submission" date="2020-06" db="EMBL/GenBank/DDBJ databases">
        <authorList>
            <person name="Li T."/>
            <person name="Hu X."/>
            <person name="Zhang T."/>
            <person name="Song X."/>
            <person name="Zhang H."/>
            <person name="Dai N."/>
            <person name="Sheng W."/>
            <person name="Hou X."/>
            <person name="Wei L."/>
        </authorList>
    </citation>
    <scope>NUCLEOTIDE SEQUENCE</scope>
    <source>
        <strain evidence="4">KEN1</strain>
        <tissue evidence="4">Leaf</tissue>
    </source>
</reference>
<evidence type="ECO:0000259" key="2">
    <source>
        <dbReference type="Pfam" id="PF13456"/>
    </source>
</evidence>
<dbReference type="SUPFAM" id="SSF53098">
    <property type="entry name" value="Ribonuclease H-like"/>
    <property type="match status" value="1"/>
</dbReference>
<comment type="caution">
    <text evidence="4">The sequence shown here is derived from an EMBL/GenBank/DDBJ whole genome shotgun (WGS) entry which is preliminary data.</text>
</comment>
<evidence type="ECO:0000259" key="3">
    <source>
        <dbReference type="Pfam" id="PF13966"/>
    </source>
</evidence>
<sequence>MKKLFPSSDIKADPHIQSKIHVWKKTYGSLVGMLGRSGFGWNDATNMVVVDDDVVWDNYIKIDPFAKNMRLKSSHSTRLGARFRLPDDEKAELIRMMLDGLATLMDMPNNVNILDTGDFNELLESTEKQGGQPRPPWQIQDLWNALDRAGLFDLGSTGDFFTWSNRQEAPHTIFERLDKACGNSSWQINFPGTKITTLSSITSDHAPILIETRPTVNRGKNSSRPFRFEASWMRTEDCERLISDAWQQPDGSNTQGQFQRNIELCKVKITQPLKKYNGNKELNLIGCEKAIETQNFFHAHANKTFRLNQIHKLKNSASVLIDKEEDIRRHITEYFGNIFCFAEPSINDLASGVEALTRRVDSNINAELMKPYTVEEITTARSLMAPLKSPGPDDMPPIFFQKYWHIIKSDVINCVLSILNDRVLDPNLNFTHIALIPKIHMPKLITHFRPISLCNVIMRITTKCIANRLKPLLDKIIAPMQSTFIRRRLITDNVLIVFEINHFIKDKTWGKTGHMALKPDISKVYDKIEWSFLRKKAPSRGSSLALPLLLCTEALSSLIARAESLGSLQVRGGEKQLSQVGKEVLIKAVIQAIPTYAMGIFRLPEGIIRDIEGGLGLRDLRAFNIAMLAKQFWRLLTNPTSLTARLIQARYYPGLSILDADLGTRPSLTWRSIFSTKAIIQVGYRWRSGDGEQTRIWIDPWIPKPPNFRPRSRMHPLLPPTMVFTWRLCTASLPLGQNLSRRIPGIDICCPLCASPDESDQHTFLLCPFSRMVWCMSDLRWIFISRWTTNARDWIFHAQRELDKGDFYLFLVIGWSIWWSRNRKWTKDDTTSPIQIVAFARNYLDAFSGFLEPRQYLQTLSALTTWTTPPPDYIKLKVDAAIFSADGDIGAGIVARTNHGSCLAWTAIRDHRLLSPEAVEAWAARIAIQFAIWHGWNRIIIETDCANLHSYLAYSKCCPPDCGPFVHDILTLSNTLQSCLFSLVRRTSNVLVHSLAKQAVGSNDFRPGLDRPVRPIGPGTGCLSGPVVKITQRCLNGGGSWPWRGREDGGGCRLASSSQQVQQRRAAAVCAVAAAVRCYLQQRTATAVSIEQAHSCFNGDFGFANYAK</sequence>
<evidence type="ECO:0008006" key="5">
    <source>
        <dbReference type="Google" id="ProtNLM"/>
    </source>
</evidence>
<proteinExistence type="predicted"/>
<evidence type="ECO:0000313" key="4">
    <source>
        <dbReference type="EMBL" id="KAL0438970.1"/>
    </source>
</evidence>
<dbReference type="AlphaFoldDB" id="A0AAW2WB35"/>
<dbReference type="EMBL" id="JACGWN010000008">
    <property type="protein sequence ID" value="KAL0438970.1"/>
    <property type="molecule type" value="Genomic_DNA"/>
</dbReference>
<organism evidence="4">
    <name type="scientific">Sesamum latifolium</name>
    <dbReference type="NCBI Taxonomy" id="2727402"/>
    <lineage>
        <taxon>Eukaryota</taxon>
        <taxon>Viridiplantae</taxon>
        <taxon>Streptophyta</taxon>
        <taxon>Embryophyta</taxon>
        <taxon>Tracheophyta</taxon>
        <taxon>Spermatophyta</taxon>
        <taxon>Magnoliopsida</taxon>
        <taxon>eudicotyledons</taxon>
        <taxon>Gunneridae</taxon>
        <taxon>Pentapetalae</taxon>
        <taxon>asterids</taxon>
        <taxon>lamiids</taxon>
        <taxon>Lamiales</taxon>
        <taxon>Pedaliaceae</taxon>
        <taxon>Sesamum</taxon>
    </lineage>
</organism>
<dbReference type="InterPro" id="IPR026960">
    <property type="entry name" value="RVT-Znf"/>
</dbReference>
<dbReference type="InterPro" id="IPR044730">
    <property type="entry name" value="RNase_H-like_dom_plant"/>
</dbReference>
<dbReference type="Pfam" id="PF00078">
    <property type="entry name" value="RVT_1"/>
    <property type="match status" value="1"/>
</dbReference>
<feature type="domain" description="Reverse transcriptase zinc-binding" evidence="3">
    <location>
        <begin position="722"/>
        <end position="774"/>
    </location>
</feature>
<dbReference type="SUPFAM" id="SSF56219">
    <property type="entry name" value="DNase I-like"/>
    <property type="match status" value="1"/>
</dbReference>
<dbReference type="GO" id="GO:0004523">
    <property type="term" value="F:RNA-DNA hybrid ribonuclease activity"/>
    <property type="evidence" value="ECO:0007669"/>
    <property type="project" value="InterPro"/>
</dbReference>